<evidence type="ECO:0000256" key="7">
    <source>
        <dbReference type="SAM" id="SignalP"/>
    </source>
</evidence>
<feature type="transmembrane region" description="Helical" evidence="6">
    <location>
        <begin position="326"/>
        <end position="351"/>
    </location>
</feature>
<feature type="transmembrane region" description="Helical" evidence="6">
    <location>
        <begin position="54"/>
        <end position="77"/>
    </location>
</feature>
<evidence type="ECO:0000256" key="4">
    <source>
        <dbReference type="ARBA" id="ARBA00022989"/>
    </source>
</evidence>
<dbReference type="CDD" id="cd06173">
    <property type="entry name" value="MFS_MefA_like"/>
    <property type="match status" value="1"/>
</dbReference>
<keyword evidence="3 6" id="KW-0812">Transmembrane</keyword>
<feature type="transmembrane region" description="Helical" evidence="6">
    <location>
        <begin position="300"/>
        <end position="320"/>
    </location>
</feature>
<dbReference type="GO" id="GO:0005886">
    <property type="term" value="C:plasma membrane"/>
    <property type="evidence" value="ECO:0007669"/>
    <property type="project" value="UniProtKB-SubCell"/>
</dbReference>
<keyword evidence="5 6" id="KW-0472">Membrane</keyword>
<dbReference type="AlphaFoldDB" id="A0A2X3MJU1"/>
<evidence type="ECO:0000256" key="5">
    <source>
        <dbReference type="ARBA" id="ARBA00023136"/>
    </source>
</evidence>
<organism evidence="8 9">
    <name type="scientific">Candidatus Bipolaricaulis anaerobius</name>
    <dbReference type="NCBI Taxonomy" id="2026885"/>
    <lineage>
        <taxon>Bacteria</taxon>
        <taxon>Candidatus Bipolaricaulota</taxon>
        <taxon>Candidatus Bipolaricaulia</taxon>
        <taxon>Candidatus Bipolaricaulales</taxon>
        <taxon>Candidatus Bipolaricaulaceae</taxon>
        <taxon>Candidatus Bipolaricaulis</taxon>
    </lineage>
</organism>
<dbReference type="InterPro" id="IPR036259">
    <property type="entry name" value="MFS_trans_sf"/>
</dbReference>
<dbReference type="InterPro" id="IPR011701">
    <property type="entry name" value="MFS"/>
</dbReference>
<reference evidence="9" key="1">
    <citation type="submission" date="2018-05" db="EMBL/GenBank/DDBJ databases">
        <authorList>
            <person name="Hao L."/>
        </authorList>
    </citation>
    <scope>NUCLEOTIDE SEQUENCE [LARGE SCALE GENOMIC DNA]</scope>
</reference>
<feature type="transmembrane region" description="Helical" evidence="6">
    <location>
        <begin position="240"/>
        <end position="263"/>
    </location>
</feature>
<keyword evidence="4 6" id="KW-1133">Transmembrane helix</keyword>
<accession>A0A2X3MJU1</accession>
<dbReference type="PANTHER" id="PTHR23513:SF6">
    <property type="entry name" value="MAJOR FACILITATOR SUPERFAMILY ASSOCIATED DOMAIN-CONTAINING PROTEIN"/>
    <property type="match status" value="1"/>
</dbReference>
<evidence type="ECO:0000313" key="9">
    <source>
        <dbReference type="Proteomes" id="UP000249818"/>
    </source>
</evidence>
<dbReference type="Pfam" id="PF07690">
    <property type="entry name" value="MFS_1"/>
    <property type="match status" value="1"/>
</dbReference>
<dbReference type="Gene3D" id="1.20.1250.20">
    <property type="entry name" value="MFS general substrate transporter like domains"/>
    <property type="match status" value="1"/>
</dbReference>
<dbReference type="EMBL" id="LS483254">
    <property type="protein sequence ID" value="SQD92254.1"/>
    <property type="molecule type" value="Genomic_DNA"/>
</dbReference>
<evidence type="ECO:0000256" key="3">
    <source>
        <dbReference type="ARBA" id="ARBA00022692"/>
    </source>
</evidence>
<feature type="transmembrane region" description="Helical" evidence="6">
    <location>
        <begin position="394"/>
        <end position="412"/>
    </location>
</feature>
<feature type="transmembrane region" description="Helical" evidence="6">
    <location>
        <begin position="275"/>
        <end position="293"/>
    </location>
</feature>
<name>A0A2X3MJU1_9BACT</name>
<feature type="transmembrane region" description="Helical" evidence="6">
    <location>
        <begin position="165"/>
        <end position="184"/>
    </location>
</feature>
<gene>
    <name evidence="8" type="ORF">BARAN1_0229</name>
</gene>
<sequence>MPSRLAGYHRLLALPASVAAAAPFATYLAASSLTLFGDSLFEMAVIWHIMEATGSAAVVGGVAAAIQLPVALSAAFAGVLADRWSRKKLIVFSKVARGSVVASVFLFYRLGVLTPWHLLAVGVLDSFIQVLGGAASTAVIPNLVDRERVMTANSWLEGIRTGTPIAAQGLAGLIIAATGIAGAAGITSTLFLAGAGLFALIADVRYGGGGSKGRRLTGRVFAVEFWNGLRQALRSRAVRWLMLVGLVTNLLIAGPIFVLMPFYASTVLEAGASGYGYMKAAMTVGSLIGALVVGRFGRRMTVGAWLGVGIGVLGALLASLSFSPSLWVACILWAVVGICLPIVNIPVFTALQLSTPDDRRARTMTVFMTLAGASTPASLALVGQAVRVAGIEGTFLATGLLVTLVGIGAWIWRTRFEIAATSW</sequence>
<dbReference type="GO" id="GO:0022857">
    <property type="term" value="F:transmembrane transporter activity"/>
    <property type="evidence" value="ECO:0007669"/>
    <property type="project" value="InterPro"/>
</dbReference>
<keyword evidence="7" id="KW-0732">Signal</keyword>
<dbReference type="PANTHER" id="PTHR23513">
    <property type="entry name" value="INTEGRAL MEMBRANE EFFLUX PROTEIN-RELATED"/>
    <property type="match status" value="1"/>
</dbReference>
<comment type="subcellular location">
    <subcellularLocation>
        <location evidence="1">Cell membrane</location>
        <topology evidence="1">Multi-pass membrane protein</topology>
    </subcellularLocation>
</comment>
<keyword evidence="2" id="KW-1003">Cell membrane</keyword>
<keyword evidence="9" id="KW-1185">Reference proteome</keyword>
<dbReference type="SUPFAM" id="SSF103473">
    <property type="entry name" value="MFS general substrate transporter"/>
    <property type="match status" value="1"/>
</dbReference>
<feature type="transmembrane region" description="Helical" evidence="6">
    <location>
        <begin position="363"/>
        <end position="382"/>
    </location>
</feature>
<evidence type="ECO:0000256" key="2">
    <source>
        <dbReference type="ARBA" id="ARBA00022475"/>
    </source>
</evidence>
<feature type="transmembrane region" description="Helical" evidence="6">
    <location>
        <begin position="116"/>
        <end position="144"/>
    </location>
</feature>
<evidence type="ECO:0000256" key="1">
    <source>
        <dbReference type="ARBA" id="ARBA00004651"/>
    </source>
</evidence>
<protein>
    <recommendedName>
        <fullName evidence="10">MFS transporter</fullName>
    </recommendedName>
</protein>
<evidence type="ECO:0008006" key="10">
    <source>
        <dbReference type="Google" id="ProtNLM"/>
    </source>
</evidence>
<feature type="signal peptide" evidence="7">
    <location>
        <begin position="1"/>
        <end position="21"/>
    </location>
</feature>
<evidence type="ECO:0000256" key="6">
    <source>
        <dbReference type="SAM" id="Phobius"/>
    </source>
</evidence>
<dbReference type="Proteomes" id="UP000249818">
    <property type="component" value="Chromosome BARAN1"/>
</dbReference>
<evidence type="ECO:0000313" key="8">
    <source>
        <dbReference type="EMBL" id="SQD92254.1"/>
    </source>
</evidence>
<feature type="chain" id="PRO_5016176714" description="MFS transporter" evidence="7">
    <location>
        <begin position="22"/>
        <end position="423"/>
    </location>
</feature>
<dbReference type="KEGG" id="bana:BARAN1_0229"/>
<proteinExistence type="predicted"/>
<feature type="transmembrane region" description="Helical" evidence="6">
    <location>
        <begin position="89"/>
        <end position="110"/>
    </location>
</feature>
<feature type="transmembrane region" description="Helical" evidence="6">
    <location>
        <begin position="190"/>
        <end position="208"/>
    </location>
</feature>